<dbReference type="InterPro" id="IPR014729">
    <property type="entry name" value="Rossmann-like_a/b/a_fold"/>
</dbReference>
<organism evidence="10 11">
    <name type="scientific">Parasulfuritortus cantonensis</name>
    <dbReference type="NCBI Taxonomy" id="2528202"/>
    <lineage>
        <taxon>Bacteria</taxon>
        <taxon>Pseudomonadati</taxon>
        <taxon>Pseudomonadota</taxon>
        <taxon>Betaproteobacteria</taxon>
        <taxon>Nitrosomonadales</taxon>
        <taxon>Thiobacillaceae</taxon>
        <taxon>Parasulfuritortus</taxon>
    </lineage>
</organism>
<keyword evidence="6 8" id="KW-0067">ATP-binding</keyword>
<dbReference type="Pfam" id="PF11734">
    <property type="entry name" value="TilS_C"/>
    <property type="match status" value="1"/>
</dbReference>
<evidence type="ECO:0000256" key="4">
    <source>
        <dbReference type="ARBA" id="ARBA00022694"/>
    </source>
</evidence>
<comment type="domain">
    <text evidence="8">The N-terminal region contains the highly conserved SGGXDS motif, predicted to be a P-loop motif involved in ATP binding.</text>
</comment>
<comment type="catalytic activity">
    <reaction evidence="7 8">
        <text>cytidine(34) in tRNA(Ile2) + L-lysine + ATP = lysidine(34) in tRNA(Ile2) + AMP + diphosphate + H(+)</text>
        <dbReference type="Rhea" id="RHEA:43744"/>
        <dbReference type="Rhea" id="RHEA-COMP:10625"/>
        <dbReference type="Rhea" id="RHEA-COMP:10670"/>
        <dbReference type="ChEBI" id="CHEBI:15378"/>
        <dbReference type="ChEBI" id="CHEBI:30616"/>
        <dbReference type="ChEBI" id="CHEBI:32551"/>
        <dbReference type="ChEBI" id="CHEBI:33019"/>
        <dbReference type="ChEBI" id="CHEBI:82748"/>
        <dbReference type="ChEBI" id="CHEBI:83665"/>
        <dbReference type="ChEBI" id="CHEBI:456215"/>
        <dbReference type="EC" id="6.3.4.19"/>
    </reaction>
</comment>
<sequence>MAVDLAAHVRDFLSPRLPPAARLCVGYSGGLDSSVLLHILADLRGQLGYALAAVHVHHGLAAEADAWAAHCAAQCDRLGVPLSVRRVAVGRHGHGLEAAARAARYQAYRDQAADFIVLAHHRDDQAETLLFRLLRGAGVHGLAAMAAERADPAGRLLRPLLAIPRADLAAYAREHGVAHVDDASNGDLALTRNWLRHTVLPELESRFPASRVVLARTAEQLAESAGLLDDLAAADLARCGDTDGLRLAALATLAPARARNLLRYWLHRQAGVLPGRAWLAEAMAQLLDAGTDRQPELALGEWRLRRRHGLAVLVAPGPETAPERFWQGEPELDLGGRGRLRFEPALGDGLAAGCLAGQAVRVGWRAGGERLRPDCRRPGRTLKNLLREAGIPADQRGQLPLLFVGDRLAWAAGLGVDCACQAGPGAPGWLISWCPPGR</sequence>
<dbReference type="GO" id="GO:0032267">
    <property type="term" value="F:tRNA(Ile)-lysidine synthase activity"/>
    <property type="evidence" value="ECO:0007669"/>
    <property type="project" value="UniProtKB-EC"/>
</dbReference>
<name>A0A4R1BKZ0_9PROT</name>
<evidence type="ECO:0000256" key="1">
    <source>
        <dbReference type="ARBA" id="ARBA00004496"/>
    </source>
</evidence>
<dbReference type="AlphaFoldDB" id="A0A4R1BKZ0"/>
<dbReference type="Pfam" id="PF01171">
    <property type="entry name" value="ATP_bind_3"/>
    <property type="match status" value="1"/>
</dbReference>
<comment type="subcellular location">
    <subcellularLocation>
        <location evidence="1 8">Cytoplasm</location>
    </subcellularLocation>
</comment>
<comment type="function">
    <text evidence="8">Ligates lysine onto the cytidine present at position 34 of the AUA codon-specific tRNA(Ile) that contains the anticodon CAU, in an ATP-dependent manner. Cytidine is converted to lysidine, thus changing the amino acid specificity of the tRNA from methionine to isoleucine.</text>
</comment>
<dbReference type="GO" id="GO:0006400">
    <property type="term" value="P:tRNA modification"/>
    <property type="evidence" value="ECO:0007669"/>
    <property type="project" value="UniProtKB-UniRule"/>
</dbReference>
<comment type="caution">
    <text evidence="10">The sequence shown here is derived from an EMBL/GenBank/DDBJ whole genome shotgun (WGS) entry which is preliminary data.</text>
</comment>
<dbReference type="NCBIfam" id="TIGR02433">
    <property type="entry name" value="lysidine_TilS_C"/>
    <property type="match status" value="1"/>
</dbReference>
<dbReference type="InterPro" id="IPR011063">
    <property type="entry name" value="TilS/TtcA_N"/>
</dbReference>
<keyword evidence="11" id="KW-1185">Reference proteome</keyword>
<evidence type="ECO:0000256" key="2">
    <source>
        <dbReference type="ARBA" id="ARBA00022490"/>
    </source>
</evidence>
<evidence type="ECO:0000313" key="11">
    <source>
        <dbReference type="Proteomes" id="UP000295443"/>
    </source>
</evidence>
<evidence type="ECO:0000256" key="5">
    <source>
        <dbReference type="ARBA" id="ARBA00022741"/>
    </source>
</evidence>
<dbReference type="PANTHER" id="PTHR43033">
    <property type="entry name" value="TRNA(ILE)-LYSIDINE SYNTHASE-RELATED"/>
    <property type="match status" value="1"/>
</dbReference>
<dbReference type="Pfam" id="PF09179">
    <property type="entry name" value="TilS"/>
    <property type="match status" value="1"/>
</dbReference>
<dbReference type="EMBL" id="SJZB01000013">
    <property type="protein sequence ID" value="TCJ17908.1"/>
    <property type="molecule type" value="Genomic_DNA"/>
</dbReference>
<evidence type="ECO:0000256" key="6">
    <source>
        <dbReference type="ARBA" id="ARBA00022840"/>
    </source>
</evidence>
<accession>A0A4R1BKZ0</accession>
<dbReference type="SMART" id="SM00977">
    <property type="entry name" value="TilS_C"/>
    <property type="match status" value="1"/>
</dbReference>
<evidence type="ECO:0000313" key="10">
    <source>
        <dbReference type="EMBL" id="TCJ17908.1"/>
    </source>
</evidence>
<dbReference type="OrthoDB" id="9807403at2"/>
<reference evidence="10 11" key="1">
    <citation type="submission" date="2019-03" db="EMBL/GenBank/DDBJ databases">
        <title>Genome sequence of Thiobacillaceae bacterium LSR1, a sulfur-oxidizing bacterium isolated from freshwater sediment.</title>
        <authorList>
            <person name="Li S."/>
        </authorList>
    </citation>
    <scope>NUCLEOTIDE SEQUENCE [LARGE SCALE GENOMIC DNA]</scope>
    <source>
        <strain evidence="10 11">LSR1</strain>
    </source>
</reference>
<dbReference type="InterPro" id="IPR015262">
    <property type="entry name" value="tRNA_Ile_lys_synt_subst-bd"/>
</dbReference>
<dbReference type="SUPFAM" id="SSF56037">
    <property type="entry name" value="PheT/TilS domain"/>
    <property type="match status" value="1"/>
</dbReference>
<evidence type="ECO:0000259" key="9">
    <source>
        <dbReference type="SMART" id="SM00977"/>
    </source>
</evidence>
<dbReference type="EC" id="6.3.4.19" evidence="8"/>
<evidence type="ECO:0000256" key="8">
    <source>
        <dbReference type="HAMAP-Rule" id="MF_01161"/>
    </source>
</evidence>
<dbReference type="GO" id="GO:0005524">
    <property type="term" value="F:ATP binding"/>
    <property type="evidence" value="ECO:0007669"/>
    <property type="project" value="UniProtKB-UniRule"/>
</dbReference>
<dbReference type="RefSeq" id="WP_131444827.1">
    <property type="nucleotide sequence ID" value="NZ_SJZB01000013.1"/>
</dbReference>
<protein>
    <recommendedName>
        <fullName evidence="8">tRNA(Ile)-lysidine synthase</fullName>
        <ecNumber evidence="8">6.3.4.19</ecNumber>
    </recommendedName>
    <alternativeName>
        <fullName evidence="8">tRNA(Ile)-2-lysyl-cytidine synthase</fullName>
    </alternativeName>
    <alternativeName>
        <fullName evidence="8">tRNA(Ile)-lysidine synthetase</fullName>
    </alternativeName>
</protein>
<dbReference type="InterPro" id="IPR012796">
    <property type="entry name" value="Lysidine-tRNA-synth_C"/>
</dbReference>
<dbReference type="InterPro" id="IPR012795">
    <property type="entry name" value="tRNA_Ile_lys_synt_N"/>
</dbReference>
<evidence type="ECO:0000256" key="7">
    <source>
        <dbReference type="ARBA" id="ARBA00048539"/>
    </source>
</evidence>
<proteinExistence type="inferred from homology"/>
<dbReference type="SUPFAM" id="SSF52402">
    <property type="entry name" value="Adenine nucleotide alpha hydrolases-like"/>
    <property type="match status" value="1"/>
</dbReference>
<keyword evidence="5 8" id="KW-0547">Nucleotide-binding</keyword>
<keyword evidence="4 8" id="KW-0819">tRNA processing</keyword>
<gene>
    <name evidence="8 10" type="primary">tilS</name>
    <name evidence="10" type="ORF">EZJ19_03080</name>
</gene>
<dbReference type="HAMAP" id="MF_01161">
    <property type="entry name" value="tRNA_Ile_lys_synt"/>
    <property type="match status" value="1"/>
</dbReference>
<dbReference type="NCBIfam" id="TIGR02432">
    <property type="entry name" value="lysidine_TilS_N"/>
    <property type="match status" value="1"/>
</dbReference>
<dbReference type="Proteomes" id="UP000295443">
    <property type="component" value="Unassembled WGS sequence"/>
</dbReference>
<dbReference type="InterPro" id="IPR012094">
    <property type="entry name" value="tRNA_Ile_lys_synt"/>
</dbReference>
<dbReference type="SUPFAM" id="SSF82829">
    <property type="entry name" value="MesJ substrate recognition domain-like"/>
    <property type="match status" value="1"/>
</dbReference>
<feature type="domain" description="Lysidine-tRNA(Ile) synthetase C-terminal" evidence="9">
    <location>
        <begin position="360"/>
        <end position="433"/>
    </location>
</feature>
<dbReference type="PANTHER" id="PTHR43033:SF1">
    <property type="entry name" value="TRNA(ILE)-LYSIDINE SYNTHASE-RELATED"/>
    <property type="match status" value="1"/>
</dbReference>
<dbReference type="CDD" id="cd01992">
    <property type="entry name" value="TilS_N"/>
    <property type="match status" value="1"/>
</dbReference>
<dbReference type="GO" id="GO:0005737">
    <property type="term" value="C:cytoplasm"/>
    <property type="evidence" value="ECO:0007669"/>
    <property type="project" value="UniProtKB-SubCell"/>
</dbReference>
<evidence type="ECO:0000256" key="3">
    <source>
        <dbReference type="ARBA" id="ARBA00022598"/>
    </source>
</evidence>
<keyword evidence="3 8" id="KW-0436">Ligase</keyword>
<dbReference type="Gene3D" id="3.40.50.620">
    <property type="entry name" value="HUPs"/>
    <property type="match status" value="1"/>
</dbReference>
<keyword evidence="2 8" id="KW-0963">Cytoplasm</keyword>
<comment type="similarity">
    <text evidence="8">Belongs to the tRNA(Ile)-lysidine synthase family.</text>
</comment>
<feature type="binding site" evidence="8">
    <location>
        <begin position="28"/>
        <end position="33"/>
    </location>
    <ligand>
        <name>ATP</name>
        <dbReference type="ChEBI" id="CHEBI:30616"/>
    </ligand>
</feature>
<dbReference type="Gene3D" id="1.20.59.20">
    <property type="match status" value="1"/>
</dbReference>